<proteinExistence type="predicted"/>
<organism evidence="2 3">
    <name type="scientific">Pseudomonas fluorescens</name>
    <dbReference type="NCBI Taxonomy" id="294"/>
    <lineage>
        <taxon>Bacteria</taxon>
        <taxon>Pseudomonadati</taxon>
        <taxon>Pseudomonadota</taxon>
        <taxon>Gammaproteobacteria</taxon>
        <taxon>Pseudomonadales</taxon>
        <taxon>Pseudomonadaceae</taxon>
        <taxon>Pseudomonas</taxon>
    </lineage>
</organism>
<dbReference type="RefSeq" id="WP_150796323.1">
    <property type="nucleotide sequence ID" value="NZ_CABVHU010000001.1"/>
</dbReference>
<evidence type="ECO:0008006" key="4">
    <source>
        <dbReference type="Google" id="ProtNLM"/>
    </source>
</evidence>
<keyword evidence="1" id="KW-0560">Oxidoreductase</keyword>
<evidence type="ECO:0000256" key="1">
    <source>
        <dbReference type="ARBA" id="ARBA00023002"/>
    </source>
</evidence>
<dbReference type="Proteomes" id="UP000409037">
    <property type="component" value="Unassembled WGS sequence"/>
</dbReference>
<evidence type="ECO:0000313" key="3">
    <source>
        <dbReference type="Proteomes" id="UP000409037"/>
    </source>
</evidence>
<evidence type="ECO:0000313" key="2">
    <source>
        <dbReference type="EMBL" id="VVN70289.1"/>
    </source>
</evidence>
<gene>
    <name evidence="2" type="ORF">PS833_00366</name>
</gene>
<reference evidence="2 3" key="1">
    <citation type="submission" date="2019-09" db="EMBL/GenBank/DDBJ databases">
        <authorList>
            <person name="Chandra G."/>
            <person name="Truman W A."/>
        </authorList>
    </citation>
    <scope>NUCLEOTIDE SEQUENCE [LARGE SCALE GENOMIC DNA]</scope>
    <source>
        <strain evidence="2">PS833</strain>
    </source>
</reference>
<dbReference type="InterPro" id="IPR036010">
    <property type="entry name" value="2Fe-2S_ferredoxin-like_sf"/>
</dbReference>
<dbReference type="GO" id="GO:0051536">
    <property type="term" value="F:iron-sulfur cluster binding"/>
    <property type="evidence" value="ECO:0007669"/>
    <property type="project" value="InterPro"/>
</dbReference>
<dbReference type="InterPro" id="IPR042204">
    <property type="entry name" value="2Fe-2S-bd_N"/>
</dbReference>
<sequence length="112" mass="11657">MPADSLFRALGPGEKTVQIEFEGASLSVPAGISLAAALLLGGVTHTRDSAVSGRPGAPFCMMGVCFECLVEVDGQANCQACLLPVRAGMRVLRQRGARDLLESGHDEEGADE</sequence>
<accession>A0A5E6ZWW2</accession>
<dbReference type="Gene3D" id="3.10.20.440">
    <property type="entry name" value="2Fe-2S iron-sulphur cluster binding domain, sarcosine oxidase, alpha subunit, N-terminal domain"/>
    <property type="match status" value="1"/>
</dbReference>
<name>A0A5E6ZWW2_PSEFL</name>
<dbReference type="OrthoDB" id="573392at2"/>
<dbReference type="Pfam" id="PF13510">
    <property type="entry name" value="Fer2_4"/>
    <property type="match status" value="1"/>
</dbReference>
<dbReference type="EMBL" id="CABVHU010000001">
    <property type="protein sequence ID" value="VVN70289.1"/>
    <property type="molecule type" value="Genomic_DNA"/>
</dbReference>
<dbReference type="GO" id="GO:0016491">
    <property type="term" value="F:oxidoreductase activity"/>
    <property type="evidence" value="ECO:0007669"/>
    <property type="project" value="UniProtKB-KW"/>
</dbReference>
<dbReference type="SUPFAM" id="SSF54292">
    <property type="entry name" value="2Fe-2S ferredoxin-like"/>
    <property type="match status" value="1"/>
</dbReference>
<dbReference type="AlphaFoldDB" id="A0A5E6ZWW2"/>
<protein>
    <recommendedName>
        <fullName evidence="4">(2Fe-2S)-binding protein</fullName>
    </recommendedName>
</protein>